<evidence type="ECO:0000313" key="3">
    <source>
        <dbReference type="Proteomes" id="UP000321578"/>
    </source>
</evidence>
<keyword evidence="1" id="KW-0812">Transmembrane</keyword>
<dbReference type="InterPro" id="IPR021109">
    <property type="entry name" value="Peptidase_aspartic_dom_sf"/>
</dbReference>
<gene>
    <name evidence="2" type="ORF">ESY86_17830</name>
</gene>
<keyword evidence="1" id="KW-1133">Transmembrane helix</keyword>
<sequence length="327" mass="37172">MKKGYKILIITALFISGLSFTAWNVFNYYWRTQGTVNTFSTFTEPEALSFSKIKWVEDSFGTFKTDISAFFIKVELNGVDDSFYMQFDTGTSQTLFYGKTLHALKAKHPSFEPVESQSGNYWLKSPVLKIGDLNFGARDLLVKADLGSEEIDPSFTIIGTIGFDAIVGRKLILDFKNNQLTITNKDINKLNYIFKPLEGASLDRFPILIPAEVDGEDVQLLYDTGSSMFPLIVDNQKLLHIENAGRTDTLCCTTSWGKSYDFYRRKLNTDIKIGNLVEKQPYVYSSKSMDQYDYFPNWLTMGIAGNHMFIDKILLIDTQNNIFGICD</sequence>
<protein>
    <recommendedName>
        <fullName evidence="4">Peptidase A2 domain-containing protein</fullName>
    </recommendedName>
</protein>
<dbReference type="EMBL" id="VORO01000028">
    <property type="protein sequence ID" value="TXD87174.1"/>
    <property type="molecule type" value="Genomic_DNA"/>
</dbReference>
<feature type="transmembrane region" description="Helical" evidence="1">
    <location>
        <begin position="7"/>
        <end position="30"/>
    </location>
</feature>
<accession>A0A5C6ZCD3</accession>
<evidence type="ECO:0008006" key="4">
    <source>
        <dbReference type="Google" id="ProtNLM"/>
    </source>
</evidence>
<comment type="caution">
    <text evidence="2">The sequence shown here is derived from an EMBL/GenBank/DDBJ whole genome shotgun (WGS) entry which is preliminary data.</text>
</comment>
<evidence type="ECO:0000313" key="2">
    <source>
        <dbReference type="EMBL" id="TXD87174.1"/>
    </source>
</evidence>
<proteinExistence type="predicted"/>
<organism evidence="2 3">
    <name type="scientific">Subsaximicrobium wynnwilliamsii</name>
    <dbReference type="NCBI Taxonomy" id="291179"/>
    <lineage>
        <taxon>Bacteria</taxon>
        <taxon>Pseudomonadati</taxon>
        <taxon>Bacteroidota</taxon>
        <taxon>Flavobacteriia</taxon>
        <taxon>Flavobacteriales</taxon>
        <taxon>Flavobacteriaceae</taxon>
        <taxon>Subsaximicrobium</taxon>
    </lineage>
</organism>
<reference evidence="2 3" key="1">
    <citation type="submission" date="2019-08" db="EMBL/GenBank/DDBJ databases">
        <title>Genomes of Subsaximicrobium wynnwilliamsii strains.</title>
        <authorList>
            <person name="Bowman J.P."/>
        </authorList>
    </citation>
    <scope>NUCLEOTIDE SEQUENCE [LARGE SCALE GENOMIC DNA]</scope>
    <source>
        <strain evidence="2 3">2-80-2</strain>
    </source>
</reference>
<evidence type="ECO:0000256" key="1">
    <source>
        <dbReference type="SAM" id="Phobius"/>
    </source>
</evidence>
<dbReference type="OrthoDB" id="7548156at2"/>
<keyword evidence="1" id="KW-0472">Membrane</keyword>
<dbReference type="AlphaFoldDB" id="A0A5C6ZCD3"/>
<name>A0A5C6ZCD3_9FLAO</name>
<keyword evidence="3" id="KW-1185">Reference proteome</keyword>
<dbReference type="Proteomes" id="UP000321578">
    <property type="component" value="Unassembled WGS sequence"/>
</dbReference>
<dbReference type="Gene3D" id="2.40.70.10">
    <property type="entry name" value="Acid Proteases"/>
    <property type="match status" value="1"/>
</dbReference>
<dbReference type="RefSeq" id="WP_147088085.1">
    <property type="nucleotide sequence ID" value="NZ_VORM01000030.1"/>
</dbReference>